<keyword evidence="1" id="KW-0732">Signal</keyword>
<dbReference type="Proteomes" id="UP000281553">
    <property type="component" value="Unassembled WGS sequence"/>
</dbReference>
<feature type="non-terminal residue" evidence="2">
    <location>
        <position position="63"/>
    </location>
</feature>
<gene>
    <name evidence="2" type="ORF">DILT_LOCUS14045</name>
</gene>
<name>A0A3P7LZF5_DIBLA</name>
<evidence type="ECO:0000256" key="1">
    <source>
        <dbReference type="SAM" id="SignalP"/>
    </source>
</evidence>
<evidence type="ECO:0000313" key="2">
    <source>
        <dbReference type="EMBL" id="VDN22395.1"/>
    </source>
</evidence>
<feature type="chain" id="PRO_5018126346" evidence="1">
    <location>
        <begin position="16"/>
        <end position="63"/>
    </location>
</feature>
<dbReference type="AlphaFoldDB" id="A0A3P7LZF5"/>
<organism evidence="2 3">
    <name type="scientific">Dibothriocephalus latus</name>
    <name type="common">Fish tapeworm</name>
    <name type="synonym">Diphyllobothrium latum</name>
    <dbReference type="NCBI Taxonomy" id="60516"/>
    <lineage>
        <taxon>Eukaryota</taxon>
        <taxon>Metazoa</taxon>
        <taxon>Spiralia</taxon>
        <taxon>Lophotrochozoa</taxon>
        <taxon>Platyhelminthes</taxon>
        <taxon>Cestoda</taxon>
        <taxon>Eucestoda</taxon>
        <taxon>Diphyllobothriidea</taxon>
        <taxon>Diphyllobothriidae</taxon>
        <taxon>Dibothriocephalus</taxon>
    </lineage>
</organism>
<keyword evidence="3" id="KW-1185">Reference proteome</keyword>
<reference evidence="2 3" key="1">
    <citation type="submission" date="2018-11" db="EMBL/GenBank/DDBJ databases">
        <authorList>
            <consortium name="Pathogen Informatics"/>
        </authorList>
    </citation>
    <scope>NUCLEOTIDE SEQUENCE [LARGE SCALE GENOMIC DNA]</scope>
</reference>
<accession>A0A3P7LZF5</accession>
<protein>
    <submittedName>
        <fullName evidence="2">Uncharacterized protein</fullName>
    </submittedName>
</protein>
<dbReference type="EMBL" id="UYRU01072555">
    <property type="protein sequence ID" value="VDN22395.1"/>
    <property type="molecule type" value="Genomic_DNA"/>
</dbReference>
<sequence length="63" mass="7121">MKFLILCALVAVASAAYYPDHHYDNYHGHGYGHDQGHFAGKAYIKGDIYFDGCYETTCHKGDY</sequence>
<evidence type="ECO:0000313" key="3">
    <source>
        <dbReference type="Proteomes" id="UP000281553"/>
    </source>
</evidence>
<feature type="signal peptide" evidence="1">
    <location>
        <begin position="1"/>
        <end position="15"/>
    </location>
</feature>
<proteinExistence type="predicted"/>